<evidence type="ECO:0000313" key="2">
    <source>
        <dbReference type="Proteomes" id="UP000567179"/>
    </source>
</evidence>
<protein>
    <submittedName>
        <fullName evidence="1">Uncharacterized protein</fullName>
    </submittedName>
</protein>
<organism evidence="1 2">
    <name type="scientific">Psilocybe cf. subviscida</name>
    <dbReference type="NCBI Taxonomy" id="2480587"/>
    <lineage>
        <taxon>Eukaryota</taxon>
        <taxon>Fungi</taxon>
        <taxon>Dikarya</taxon>
        <taxon>Basidiomycota</taxon>
        <taxon>Agaricomycotina</taxon>
        <taxon>Agaricomycetes</taxon>
        <taxon>Agaricomycetidae</taxon>
        <taxon>Agaricales</taxon>
        <taxon>Agaricineae</taxon>
        <taxon>Strophariaceae</taxon>
        <taxon>Psilocybe</taxon>
    </lineage>
</organism>
<dbReference type="OrthoDB" id="2603374at2759"/>
<keyword evidence="2" id="KW-1185">Reference proteome</keyword>
<proteinExistence type="predicted"/>
<dbReference type="EMBL" id="JAACJJ010000044">
    <property type="protein sequence ID" value="KAF5314279.1"/>
    <property type="molecule type" value="Genomic_DNA"/>
</dbReference>
<reference evidence="1 2" key="1">
    <citation type="journal article" date="2020" name="ISME J.">
        <title>Uncovering the hidden diversity of litter-decomposition mechanisms in mushroom-forming fungi.</title>
        <authorList>
            <person name="Floudas D."/>
            <person name="Bentzer J."/>
            <person name="Ahren D."/>
            <person name="Johansson T."/>
            <person name="Persson P."/>
            <person name="Tunlid A."/>
        </authorList>
    </citation>
    <scope>NUCLEOTIDE SEQUENCE [LARGE SCALE GENOMIC DNA]</scope>
    <source>
        <strain evidence="1 2">CBS 101986</strain>
    </source>
</reference>
<sequence>MSASPNPEVTLLADSLYIATNQIMAPSGLFHWSMYITDSAGKATKYEWADLPPHTGTGKAEGLVITRVDPVSTYSQNFVITFAMTHVNGYIPPPAPFLEHLFANVFEEPYTLGYGSIQENRRNNLTCRTWAMTVYAKLVEAGYIGRTESRDDLEAFVKAKSIALEEKAAIGKLECTEIVEF</sequence>
<name>A0A8H5EVV9_9AGAR</name>
<gene>
    <name evidence="1" type="ORF">D9619_011842</name>
</gene>
<dbReference type="AlphaFoldDB" id="A0A8H5EVV9"/>
<evidence type="ECO:0000313" key="1">
    <source>
        <dbReference type="EMBL" id="KAF5314279.1"/>
    </source>
</evidence>
<accession>A0A8H5EVV9</accession>
<comment type="caution">
    <text evidence="1">The sequence shown here is derived from an EMBL/GenBank/DDBJ whole genome shotgun (WGS) entry which is preliminary data.</text>
</comment>
<dbReference type="Proteomes" id="UP000567179">
    <property type="component" value="Unassembled WGS sequence"/>
</dbReference>